<dbReference type="InterPro" id="IPR037171">
    <property type="entry name" value="NagB/RpiA_transferase-like"/>
</dbReference>
<gene>
    <name evidence="1" type="primary">nagB_15</name>
    <name evidence="1" type="ORF">SDC9_50077</name>
</gene>
<evidence type="ECO:0000313" key="1">
    <source>
        <dbReference type="EMBL" id="MPM03810.1"/>
    </source>
</evidence>
<dbReference type="AlphaFoldDB" id="A0A644WJ84"/>
<dbReference type="GO" id="GO:0004342">
    <property type="term" value="F:glucosamine-6-phosphate deaminase activity"/>
    <property type="evidence" value="ECO:0007669"/>
    <property type="project" value="UniProtKB-EC"/>
</dbReference>
<accession>A0A644WJ84</accession>
<dbReference type="EC" id="3.5.99.6" evidence="1"/>
<name>A0A644WJ84_9ZZZZ</name>
<dbReference type="EMBL" id="VSSQ01000983">
    <property type="protein sequence ID" value="MPM03810.1"/>
    <property type="molecule type" value="Genomic_DNA"/>
</dbReference>
<organism evidence="1">
    <name type="scientific">bioreactor metagenome</name>
    <dbReference type="NCBI Taxonomy" id="1076179"/>
    <lineage>
        <taxon>unclassified sequences</taxon>
        <taxon>metagenomes</taxon>
        <taxon>ecological metagenomes</taxon>
    </lineage>
</organism>
<protein>
    <submittedName>
        <fullName evidence="1">Glucosamine-6-phosphate deaminase</fullName>
        <ecNumber evidence="1">3.5.99.6</ecNumber>
    </submittedName>
</protein>
<comment type="caution">
    <text evidence="1">The sequence shown here is derived from an EMBL/GenBank/DDBJ whole genome shotgun (WGS) entry which is preliminary data.</text>
</comment>
<keyword evidence="1" id="KW-0378">Hydrolase</keyword>
<reference evidence="1" key="1">
    <citation type="submission" date="2019-08" db="EMBL/GenBank/DDBJ databases">
        <authorList>
            <person name="Kucharzyk K."/>
            <person name="Murdoch R.W."/>
            <person name="Higgins S."/>
            <person name="Loffler F."/>
        </authorList>
    </citation>
    <scope>NUCLEOTIDE SEQUENCE</scope>
</reference>
<proteinExistence type="predicted"/>
<dbReference type="Gene3D" id="3.40.50.1360">
    <property type="match status" value="1"/>
</dbReference>
<sequence>MGFCEAPHSRYYRIGHEEYKNSKARIVELNEDTLVALSQRNFGGCYDFVPPKAVTLGMKAILSARRIVYMFRMGSWKQTALRVLLFSEPTLEYPVTFTTKYIPERILFCDEMTLDHPRSHKK</sequence>
<dbReference type="SUPFAM" id="SSF100950">
    <property type="entry name" value="NagB/RpiA/CoA transferase-like"/>
    <property type="match status" value="1"/>
</dbReference>